<evidence type="ECO:0000313" key="2">
    <source>
        <dbReference type="WBParaSite" id="HPBE_0000071301-mRNA-1"/>
    </source>
</evidence>
<keyword evidence="1" id="KW-1185">Reference proteome</keyword>
<protein>
    <submittedName>
        <fullName evidence="2">VP1</fullName>
    </submittedName>
</protein>
<dbReference type="AlphaFoldDB" id="A0A183F3H1"/>
<dbReference type="Proteomes" id="UP000050761">
    <property type="component" value="Unassembled WGS sequence"/>
</dbReference>
<reference evidence="2" key="1">
    <citation type="submission" date="2019-09" db="UniProtKB">
        <authorList>
            <consortium name="WormBaseParasite"/>
        </authorList>
    </citation>
    <scope>IDENTIFICATION</scope>
</reference>
<dbReference type="WBParaSite" id="HPBE_0000071301-mRNA-1">
    <property type="protein sequence ID" value="HPBE_0000071301-mRNA-1"/>
    <property type="gene ID" value="HPBE_0000071301"/>
</dbReference>
<evidence type="ECO:0000313" key="1">
    <source>
        <dbReference type="Proteomes" id="UP000050761"/>
    </source>
</evidence>
<dbReference type="InterPro" id="IPR008569">
    <property type="entry name" value="DUF851"/>
</dbReference>
<accession>A0A183F3H1</accession>
<name>A0A183F3H1_HELPZ</name>
<proteinExistence type="predicted"/>
<sequence length="213" mass="23659">LLKELKSGPLYQKGVAALAAKAKVKKERSKSAEPGQTTLLMYDTCAEISSMVPPQQPKLPYSGMPIVTGNKCNDNKLFIDEMPFWWSGDVADITDDELVMNASVLIDALEGRLKLVPMPDIQIVLDPIEDVTVLQTRDTQIFKKDIIFGNTVRSMVNLNELSIRSLQTSSRRSRKQKKAAVDSDQTQVLDMIEPTSRTMYSVGGRYLSMAMAS</sequence>
<organism evidence="1 2">
    <name type="scientific">Heligmosomoides polygyrus</name>
    <name type="common">Parasitic roundworm</name>
    <dbReference type="NCBI Taxonomy" id="6339"/>
    <lineage>
        <taxon>Eukaryota</taxon>
        <taxon>Metazoa</taxon>
        <taxon>Ecdysozoa</taxon>
        <taxon>Nematoda</taxon>
        <taxon>Chromadorea</taxon>
        <taxon>Rhabditida</taxon>
        <taxon>Rhabditina</taxon>
        <taxon>Rhabditomorpha</taxon>
        <taxon>Strongyloidea</taxon>
        <taxon>Heligmosomidae</taxon>
        <taxon>Heligmosomoides</taxon>
    </lineage>
</organism>
<dbReference type="Pfam" id="PF05867">
    <property type="entry name" value="DUF851"/>
    <property type="match status" value="1"/>
</dbReference>